<keyword evidence="1" id="KW-0472">Membrane</keyword>
<proteinExistence type="predicted"/>
<dbReference type="AlphaFoldDB" id="A0A1I2P1Z0"/>
<reference evidence="3 4" key="1">
    <citation type="submission" date="2016-10" db="EMBL/GenBank/DDBJ databases">
        <authorList>
            <person name="de Groot N.N."/>
        </authorList>
    </citation>
    <scope>NUCLEOTIDE SEQUENCE [LARGE SCALE GENOMIC DNA]</scope>
    <source>
        <strain evidence="3 4">NLAE-zl-G419</strain>
    </source>
</reference>
<name>A0A1I2P1Z0_9CLOT</name>
<accession>A0A1I2P1Z0</accession>
<evidence type="ECO:0000313" key="5">
    <source>
        <dbReference type="Proteomes" id="UP000246114"/>
    </source>
</evidence>
<keyword evidence="1" id="KW-1133">Transmembrane helix</keyword>
<dbReference type="STRING" id="1529.SAMN04487885_12533"/>
<sequence length="187" mass="22054">MKEKKTKKITSIMVSTVVVLLLGGIWIDSYYSKIERKNYKIERTNSLVAGKLNNDSGDLYVAAKKVLEDGFLSEEKLEYMIAQSKLVNEKLFFLNDEDITLYHIVPYGEILNKDNFEVKDNVYYLNDKTKEVFKDIVESTEIICNWKAPSDKREKNLYTDDIEKQWRDSIYELQNSLWEWKSQSNNH</sequence>
<dbReference type="RefSeq" id="WP_027638784.1">
    <property type="nucleotide sequence ID" value="NZ_BAAACD010000030.1"/>
</dbReference>
<reference evidence="2 5" key="2">
    <citation type="submission" date="2018-03" db="EMBL/GenBank/DDBJ databases">
        <title>The uncultured portion of the human microbiome is neutrally assembled.</title>
        <authorList>
            <person name="Jeraldo P."/>
            <person name="Boardman L."/>
            <person name="White B.A."/>
            <person name="Nelson H."/>
            <person name="Goldenfeld N."/>
            <person name="Chia N."/>
        </authorList>
    </citation>
    <scope>NUCLEOTIDE SEQUENCE [LARGE SCALE GENOMIC DNA]</scope>
    <source>
        <strain evidence="2">CIM:MAG 903</strain>
    </source>
</reference>
<evidence type="ECO:0000256" key="1">
    <source>
        <dbReference type="SAM" id="Phobius"/>
    </source>
</evidence>
<gene>
    <name evidence="2" type="ORF">DBY38_06295</name>
    <name evidence="3" type="ORF">SAMN04487885_12533</name>
</gene>
<evidence type="ECO:0000313" key="2">
    <source>
        <dbReference type="EMBL" id="PWL54003.1"/>
    </source>
</evidence>
<feature type="transmembrane region" description="Helical" evidence="1">
    <location>
        <begin position="12"/>
        <end position="31"/>
    </location>
</feature>
<dbReference type="GeneID" id="90543455"/>
<keyword evidence="4" id="KW-1185">Reference proteome</keyword>
<dbReference type="Proteomes" id="UP000246114">
    <property type="component" value="Unassembled WGS sequence"/>
</dbReference>
<protein>
    <submittedName>
        <fullName evidence="3">Uncharacterized protein</fullName>
    </submittedName>
</protein>
<dbReference type="EMBL" id="FOOE01000025">
    <property type="protein sequence ID" value="SFG09430.1"/>
    <property type="molecule type" value="Genomic_DNA"/>
</dbReference>
<organism evidence="3 4">
    <name type="scientific">Clostridium cadaveris</name>
    <dbReference type="NCBI Taxonomy" id="1529"/>
    <lineage>
        <taxon>Bacteria</taxon>
        <taxon>Bacillati</taxon>
        <taxon>Bacillota</taxon>
        <taxon>Clostridia</taxon>
        <taxon>Eubacteriales</taxon>
        <taxon>Clostridiaceae</taxon>
        <taxon>Clostridium</taxon>
    </lineage>
</organism>
<evidence type="ECO:0000313" key="4">
    <source>
        <dbReference type="Proteomes" id="UP000182135"/>
    </source>
</evidence>
<dbReference type="Proteomes" id="UP000182135">
    <property type="component" value="Unassembled WGS sequence"/>
</dbReference>
<evidence type="ECO:0000313" key="3">
    <source>
        <dbReference type="EMBL" id="SFG09430.1"/>
    </source>
</evidence>
<dbReference type="EMBL" id="QAMZ01000029">
    <property type="protein sequence ID" value="PWL54003.1"/>
    <property type="molecule type" value="Genomic_DNA"/>
</dbReference>
<keyword evidence="1" id="KW-0812">Transmembrane</keyword>